<organism evidence="2">
    <name type="scientific">Zea mays</name>
    <name type="common">Maize</name>
    <dbReference type="NCBI Taxonomy" id="4577"/>
    <lineage>
        <taxon>Eukaryota</taxon>
        <taxon>Viridiplantae</taxon>
        <taxon>Streptophyta</taxon>
        <taxon>Embryophyta</taxon>
        <taxon>Tracheophyta</taxon>
        <taxon>Spermatophyta</taxon>
        <taxon>Magnoliopsida</taxon>
        <taxon>Liliopsida</taxon>
        <taxon>Poales</taxon>
        <taxon>Poaceae</taxon>
        <taxon>PACMAD clade</taxon>
        <taxon>Panicoideae</taxon>
        <taxon>Andropogonodae</taxon>
        <taxon>Andropogoneae</taxon>
        <taxon>Tripsacinae</taxon>
        <taxon>Zea</taxon>
    </lineage>
</organism>
<dbReference type="AlphaFoldDB" id="A0A1D6MPW4"/>
<proteinExistence type="predicted"/>
<accession>A0A1D6MPW4</accession>
<evidence type="ECO:0000313" key="2">
    <source>
        <dbReference type="EMBL" id="ONM31068.1"/>
    </source>
</evidence>
<dbReference type="PaxDb" id="4577-AC183319.3_FGP001"/>
<dbReference type="EMBL" id="CM007649">
    <property type="protein sequence ID" value="ONM31068.1"/>
    <property type="molecule type" value="Genomic_DNA"/>
</dbReference>
<sequence>MLPGVQTRKQFQIDEAWHYWRVTATLNRSLTTTPNRTNGTPGHGPWPCSQKKPRRRGGGSKRATSIKAATATRANATRMLSSTVSRHTFPMDGLAAWGMAVQRGLQLQAGKLKSDAWMRVLVLVIVVEVSPSLWVNCSSKALLFFFL</sequence>
<feature type="compositionally biased region" description="Low complexity" evidence="1">
    <location>
        <begin position="31"/>
        <end position="45"/>
    </location>
</feature>
<dbReference type="InParanoid" id="A0A1D6MPW4"/>
<reference evidence="2" key="1">
    <citation type="submission" date="2015-12" db="EMBL/GenBank/DDBJ databases">
        <title>Update maize B73 reference genome by single molecule sequencing technologies.</title>
        <authorList>
            <consortium name="Maize Genome Sequencing Project"/>
            <person name="Ware D."/>
        </authorList>
    </citation>
    <scope>NUCLEOTIDE SEQUENCE [LARGE SCALE GENOMIC DNA]</scope>
    <source>
        <tissue evidence="2">Seedling</tissue>
    </source>
</reference>
<protein>
    <submittedName>
        <fullName evidence="2">Uncharacterized protein</fullName>
    </submittedName>
</protein>
<feature type="region of interest" description="Disordered" evidence="1">
    <location>
        <begin position="30"/>
        <end position="65"/>
    </location>
</feature>
<evidence type="ECO:0000256" key="1">
    <source>
        <dbReference type="SAM" id="MobiDB-lite"/>
    </source>
</evidence>
<name>A0A1D6MPW4_MAIZE</name>
<gene>
    <name evidence="2" type="ORF">ZEAMMB73_Zm00001d040304</name>
</gene>